<organism evidence="13 14">
    <name type="scientific">Coniochaeta pulveracea</name>
    <dbReference type="NCBI Taxonomy" id="177199"/>
    <lineage>
        <taxon>Eukaryota</taxon>
        <taxon>Fungi</taxon>
        <taxon>Dikarya</taxon>
        <taxon>Ascomycota</taxon>
        <taxon>Pezizomycotina</taxon>
        <taxon>Sordariomycetes</taxon>
        <taxon>Sordariomycetidae</taxon>
        <taxon>Coniochaetales</taxon>
        <taxon>Coniochaetaceae</taxon>
        <taxon>Coniochaeta</taxon>
    </lineage>
</organism>
<dbReference type="GO" id="GO:0000272">
    <property type="term" value="P:polysaccharide catabolic process"/>
    <property type="evidence" value="ECO:0007669"/>
    <property type="project" value="UniProtKB-KW"/>
</dbReference>
<dbReference type="GO" id="GO:0031505">
    <property type="term" value="P:fungal-type cell wall organization"/>
    <property type="evidence" value="ECO:0007669"/>
    <property type="project" value="TreeGrafter"/>
</dbReference>
<dbReference type="Pfam" id="PF03856">
    <property type="entry name" value="SUN"/>
    <property type="match status" value="1"/>
</dbReference>
<dbReference type="OrthoDB" id="5339822at2759"/>
<name>A0A420Y161_9PEZI</name>
<evidence type="ECO:0008006" key="15">
    <source>
        <dbReference type="Google" id="ProtNLM"/>
    </source>
</evidence>
<dbReference type="GO" id="GO:0009986">
    <property type="term" value="C:cell surface"/>
    <property type="evidence" value="ECO:0007669"/>
    <property type="project" value="TreeGrafter"/>
</dbReference>
<keyword evidence="4" id="KW-0964">Secreted</keyword>
<dbReference type="InterPro" id="IPR005556">
    <property type="entry name" value="SUN"/>
</dbReference>
<evidence type="ECO:0000256" key="8">
    <source>
        <dbReference type="ARBA" id="ARBA00023295"/>
    </source>
</evidence>
<keyword evidence="6" id="KW-0378">Hydrolase</keyword>
<evidence type="ECO:0000256" key="6">
    <source>
        <dbReference type="ARBA" id="ARBA00022801"/>
    </source>
</evidence>
<comment type="subcellular location">
    <subcellularLocation>
        <location evidence="1">Secreted</location>
        <location evidence="1">Cell wall</location>
    </subcellularLocation>
</comment>
<evidence type="ECO:0000256" key="11">
    <source>
        <dbReference type="SAM" id="MobiDB-lite"/>
    </source>
</evidence>
<keyword evidence="10" id="KW-0624">Polysaccharide degradation</keyword>
<gene>
    <name evidence="13" type="ORF">DL546_003843</name>
</gene>
<accession>A0A420Y161</accession>
<keyword evidence="7" id="KW-0119">Carbohydrate metabolism</keyword>
<dbReference type="AlphaFoldDB" id="A0A420Y161"/>
<keyword evidence="3" id="KW-0134">Cell wall</keyword>
<evidence type="ECO:0000256" key="10">
    <source>
        <dbReference type="ARBA" id="ARBA00023326"/>
    </source>
</evidence>
<evidence type="ECO:0000256" key="4">
    <source>
        <dbReference type="ARBA" id="ARBA00022525"/>
    </source>
</evidence>
<dbReference type="EMBL" id="QVQW01000070">
    <property type="protein sequence ID" value="RKU41664.1"/>
    <property type="molecule type" value="Genomic_DNA"/>
</dbReference>
<evidence type="ECO:0000256" key="5">
    <source>
        <dbReference type="ARBA" id="ARBA00022729"/>
    </source>
</evidence>
<protein>
    <recommendedName>
        <fullName evidence="15">Secreted beta-glucosidase sun1</fullName>
    </recommendedName>
</protein>
<dbReference type="GO" id="GO:0016798">
    <property type="term" value="F:hydrolase activity, acting on glycosyl bonds"/>
    <property type="evidence" value="ECO:0007669"/>
    <property type="project" value="UniProtKB-KW"/>
</dbReference>
<keyword evidence="8" id="KW-0326">Glycosidase</keyword>
<comment type="caution">
    <text evidence="13">The sequence shown here is derived from an EMBL/GenBank/DDBJ whole genome shotgun (WGS) entry which is preliminary data.</text>
</comment>
<feature type="compositionally biased region" description="Low complexity" evidence="11">
    <location>
        <begin position="106"/>
        <end position="127"/>
    </location>
</feature>
<evidence type="ECO:0000256" key="9">
    <source>
        <dbReference type="ARBA" id="ARBA00023316"/>
    </source>
</evidence>
<dbReference type="STRING" id="177199.A0A420Y161"/>
<evidence type="ECO:0000256" key="7">
    <source>
        <dbReference type="ARBA" id="ARBA00023277"/>
    </source>
</evidence>
<evidence type="ECO:0000256" key="3">
    <source>
        <dbReference type="ARBA" id="ARBA00022512"/>
    </source>
</evidence>
<feature type="signal peptide" evidence="12">
    <location>
        <begin position="1"/>
        <end position="19"/>
    </location>
</feature>
<evidence type="ECO:0000313" key="13">
    <source>
        <dbReference type="EMBL" id="RKU41664.1"/>
    </source>
</evidence>
<dbReference type="PANTHER" id="PTHR31316">
    <property type="entry name" value="BETA-GLUCOSIDASE-LIKE PROTEIN NCA3, MITOCHONDRIAL-RELATED"/>
    <property type="match status" value="1"/>
</dbReference>
<keyword evidence="9" id="KW-0961">Cell wall biogenesis/degradation</keyword>
<keyword evidence="14" id="KW-1185">Reference proteome</keyword>
<evidence type="ECO:0000256" key="1">
    <source>
        <dbReference type="ARBA" id="ARBA00004191"/>
    </source>
</evidence>
<evidence type="ECO:0000256" key="2">
    <source>
        <dbReference type="ARBA" id="ARBA00010579"/>
    </source>
</evidence>
<proteinExistence type="inferred from homology"/>
<evidence type="ECO:0000256" key="12">
    <source>
        <dbReference type="SAM" id="SignalP"/>
    </source>
</evidence>
<evidence type="ECO:0000313" key="14">
    <source>
        <dbReference type="Proteomes" id="UP000275385"/>
    </source>
</evidence>
<feature type="chain" id="PRO_5019014618" description="Secreted beta-glucosidase sun1" evidence="12">
    <location>
        <begin position="20"/>
        <end position="427"/>
    </location>
</feature>
<keyword evidence="5 12" id="KW-0732">Signal</keyword>
<dbReference type="PANTHER" id="PTHR31316:SF0">
    <property type="entry name" value="SECRETED BETA-GLUCOSIDASE SIM1-RELATED"/>
    <property type="match status" value="1"/>
</dbReference>
<dbReference type="InterPro" id="IPR051526">
    <property type="entry name" value="Beta-Glucosidase_SUN"/>
</dbReference>
<reference evidence="13 14" key="1">
    <citation type="submission" date="2018-08" db="EMBL/GenBank/DDBJ databases">
        <title>Draft genome of the lignicolous fungus Coniochaeta pulveracea.</title>
        <authorList>
            <person name="Borstlap C.J."/>
            <person name="De Witt R.N."/>
            <person name="Botha A."/>
            <person name="Volschenk H."/>
        </authorList>
    </citation>
    <scope>NUCLEOTIDE SEQUENCE [LARGE SCALE GENOMIC DNA]</scope>
    <source>
        <strain evidence="13 14">CAB683</strain>
    </source>
</reference>
<comment type="similarity">
    <text evidence="2">Belongs to the SUN family.</text>
</comment>
<dbReference type="GO" id="GO:0009277">
    <property type="term" value="C:fungal-type cell wall"/>
    <property type="evidence" value="ECO:0007669"/>
    <property type="project" value="TreeGrafter"/>
</dbReference>
<dbReference type="Proteomes" id="UP000275385">
    <property type="component" value="Unassembled WGS sequence"/>
</dbReference>
<feature type="region of interest" description="Disordered" evidence="11">
    <location>
        <begin position="104"/>
        <end position="144"/>
    </location>
</feature>
<sequence length="427" mass="44475">MKGIVQVALAASLAAGAVGQPHAHQHRHLHEKKQAEVKRDAVTITSVVAATVTEYVLDGQVVELSKAQDGIKGGDFVVVGSSTPTFVPPPPASSTVAAQFFEVKASSSSSSSETPTPTPEPTTETTPEPTPTPSPTSTSSAASVAVATGIDEPFPTGDAAPDCSVFPSAYGALPIDWLGTGGWTSLQQPDQYVPGVKINSIVAPTSGGCGKSMFCSYACPPGYQKTQWPEDSQGATGQSVGGLWCNAQGKLELTRPSHPTICEKGAGGVTIKNSLSGLATVCRTDYPASEAMVVPLVTTPGGEFELTNPSSKDYFWWQGNPTTAQYYVNKLGIDEKNACVWTSADYPKEAGNWAPINIGVGKALTGITFLSIFPNWPTTQATLDFNIKITGDVNSECKYENGVYTGGSTTGCTTAISDGGSAVIEFY</sequence>